<reference evidence="2 3" key="1">
    <citation type="submission" date="2019-03" db="EMBL/GenBank/DDBJ databases">
        <title>Genomic Encyclopedia of Type Strains, Phase IV (KMG-IV): sequencing the most valuable type-strain genomes for metagenomic binning, comparative biology and taxonomic classification.</title>
        <authorList>
            <person name="Goeker M."/>
        </authorList>
    </citation>
    <scope>NUCLEOTIDE SEQUENCE [LARGE SCALE GENOMIC DNA]</scope>
    <source>
        <strain evidence="2 3">DSM 102969</strain>
    </source>
</reference>
<dbReference type="Gene3D" id="3.40.630.30">
    <property type="match status" value="1"/>
</dbReference>
<dbReference type="GO" id="GO:0016747">
    <property type="term" value="F:acyltransferase activity, transferring groups other than amino-acyl groups"/>
    <property type="evidence" value="ECO:0007669"/>
    <property type="project" value="InterPro"/>
</dbReference>
<dbReference type="Pfam" id="PF00583">
    <property type="entry name" value="Acetyltransf_1"/>
    <property type="match status" value="1"/>
</dbReference>
<dbReference type="EMBL" id="SNXY01000006">
    <property type="protein sequence ID" value="TDP86809.1"/>
    <property type="molecule type" value="Genomic_DNA"/>
</dbReference>
<dbReference type="SUPFAM" id="SSF55729">
    <property type="entry name" value="Acyl-CoA N-acyltransferases (Nat)"/>
    <property type="match status" value="1"/>
</dbReference>
<sequence>MTDGPTIRVIRGDAAAELRPAIVAPLIAFNRETFGPSDRELFAAVLEDPATGETVGGLYGEASYGWTYVQLLVVPAAQRGRDLGTRLIAEAEAFARARGSRGVFLDTFEFQARGFYEKLGYVVFGELEGGEGAVRRFFLKKVF</sequence>
<proteinExistence type="predicted"/>
<accession>A0A4R6RJR2</accession>
<dbReference type="PROSITE" id="PS51186">
    <property type="entry name" value="GNAT"/>
    <property type="match status" value="1"/>
</dbReference>
<dbReference type="OrthoDB" id="9787920at2"/>
<dbReference type="AlphaFoldDB" id="A0A4R6RJR2"/>
<dbReference type="Proteomes" id="UP000294547">
    <property type="component" value="Unassembled WGS sequence"/>
</dbReference>
<keyword evidence="2" id="KW-0808">Transferase</keyword>
<dbReference type="InterPro" id="IPR016181">
    <property type="entry name" value="Acyl_CoA_acyltransferase"/>
</dbReference>
<evidence type="ECO:0000259" key="1">
    <source>
        <dbReference type="PROSITE" id="PS51186"/>
    </source>
</evidence>
<protein>
    <submittedName>
        <fullName evidence="2">Acetyltransferase (GNAT) family protein</fullName>
    </submittedName>
</protein>
<dbReference type="RefSeq" id="WP_126536554.1">
    <property type="nucleotide sequence ID" value="NZ_BSPM01000008.1"/>
</dbReference>
<gene>
    <name evidence="2" type="ORF">EDD54_0693</name>
</gene>
<evidence type="ECO:0000313" key="2">
    <source>
        <dbReference type="EMBL" id="TDP86809.1"/>
    </source>
</evidence>
<keyword evidence="3" id="KW-1185">Reference proteome</keyword>
<name>A0A4R6RJR2_9HYPH</name>
<feature type="domain" description="N-acetyltransferase" evidence="1">
    <location>
        <begin position="13"/>
        <end position="143"/>
    </location>
</feature>
<organism evidence="2 3">
    <name type="scientific">Oharaeibacter diazotrophicus</name>
    <dbReference type="NCBI Taxonomy" id="1920512"/>
    <lineage>
        <taxon>Bacteria</taxon>
        <taxon>Pseudomonadati</taxon>
        <taxon>Pseudomonadota</taxon>
        <taxon>Alphaproteobacteria</taxon>
        <taxon>Hyphomicrobiales</taxon>
        <taxon>Pleomorphomonadaceae</taxon>
        <taxon>Oharaeibacter</taxon>
    </lineage>
</organism>
<evidence type="ECO:0000313" key="3">
    <source>
        <dbReference type="Proteomes" id="UP000294547"/>
    </source>
</evidence>
<dbReference type="InterPro" id="IPR000182">
    <property type="entry name" value="GNAT_dom"/>
</dbReference>
<comment type="caution">
    <text evidence="2">The sequence shown here is derived from an EMBL/GenBank/DDBJ whole genome shotgun (WGS) entry which is preliminary data.</text>
</comment>